<evidence type="ECO:0000313" key="1">
    <source>
        <dbReference type="EMBL" id="PHV69256.1"/>
    </source>
</evidence>
<protein>
    <submittedName>
        <fullName evidence="1">Alpha-mannosidase</fullName>
    </submittedName>
</protein>
<comment type="caution">
    <text evidence="1">The sequence shown here is derived from an EMBL/GenBank/DDBJ whole genome shotgun (WGS) entry which is preliminary data.</text>
</comment>
<evidence type="ECO:0000313" key="2">
    <source>
        <dbReference type="Proteomes" id="UP000224460"/>
    </source>
</evidence>
<keyword evidence="2" id="KW-1185">Reference proteome</keyword>
<name>A0AC61D6B5_9FIRM</name>
<organism evidence="1 2">
    <name type="scientific">Sporanaerobium hydrogeniformans</name>
    <dbReference type="NCBI Taxonomy" id="3072179"/>
    <lineage>
        <taxon>Bacteria</taxon>
        <taxon>Bacillati</taxon>
        <taxon>Bacillota</taxon>
        <taxon>Clostridia</taxon>
        <taxon>Lachnospirales</taxon>
        <taxon>Lachnospiraceae</taxon>
        <taxon>Sporanaerobium</taxon>
    </lineage>
</organism>
<reference evidence="1" key="1">
    <citation type="submission" date="2017-10" db="EMBL/GenBank/DDBJ databases">
        <title>Genome sequence of cellulolytic Lachnospiraceae bacterium XHS1971 isolated from hotspring sediment.</title>
        <authorList>
            <person name="Vasudevan G."/>
            <person name="Joshi A.J."/>
            <person name="Hivarkar S."/>
            <person name="Lanjekar V.B."/>
            <person name="Dhakephalkar P.K."/>
            <person name="Dagar S."/>
        </authorList>
    </citation>
    <scope>NUCLEOTIDE SEQUENCE</scope>
    <source>
        <strain evidence="1">XHS1971</strain>
    </source>
</reference>
<dbReference type="EMBL" id="PEDL01000038">
    <property type="protein sequence ID" value="PHV69256.1"/>
    <property type="molecule type" value="Genomic_DNA"/>
</dbReference>
<proteinExistence type="predicted"/>
<dbReference type="Proteomes" id="UP000224460">
    <property type="component" value="Unassembled WGS sequence"/>
</dbReference>
<gene>
    <name evidence="1" type="ORF">CS063_16735</name>
</gene>
<accession>A0AC61D6B5</accession>
<sequence>MAHVKVARRSMSKEEWISLRAKWISSRVIKKSFHLEGWEIREGRQVTEMNYEFYSDDYKKIQDGEMFFSPDGTVFLRNTVTLPEELKDEEVWFQFTTASEMIIKVNGTWAGGLDPNRERMLLKKAEDKTTTFLLEMEGYNRSKPDDERNPETSHLRGCRQVFDGGNFVVINPEIQAAVYDLKILLDAMQCEYINEDVIELITRETYAALNYVDYEETDANLYEVGIRKLKEHLRTTIFENKDYGNIGNVALVAHSHLDIAYYWRKIHTVQKNARTCLIQLRLMDRYPEFKYCHTQAYTYEMLEKHFPEIFEEVKARIKEGRFEVVGGMYVEPDCNLPTAESIVRQCMYGQHYFREKFDITVDNCWLPDVFGNSWILPQILQKSGMKYFVSNKMSTWNDTNKFPHNNFIWKGIDGTEVLACVPPTHFISWNTPEQIIENWESFQDKESCNETLNMFGYGDGGSGATEEMLEFMERLPNIPSLPKTRHIRGDEFLRENLEGNDKLSVWDGELYLEMHRGTFTTRGILKKYNRELEIFLRDVEMLSSIAALKGYEYPYEIIDKCWKKVLVNQFHDILPGTHIAPVEKDALGEYKEVLSDLTKVFEEVSAFLGLHHPEGTSKRLTAVNTLGWERKEVFFIPGQFDVKTTVEGAFTQKGTLKGEEGLWVSGKKIPALGSQELVLGERQEDNVAWYSFIDGKLETPFYRAHLHEDGTLSSLYVKTDKRELVEENKKINELKIYKDNPGMYDAWDVLENYKEREDQIEVVRPLALVEAGEVYVAFEVQFKLKCSIWKQTIKFYKDDNKVSFENYVDWQETNRLAKAEFNLNILSRHAKCDTSAGTIVRETHKNTTWQQARFEVCTHKWVDLSEHGYGVALLNDGKYGVSFDKTQIGLSLLRSPIRPDLNSDKGIHTFTYVLMPHKEILEDAGIIEAAWALNTPLRFYSESKEAFEFMQIEGNNLHIQAVKRPQYAKAGEKKLILRLVELKGERGIGKVSFKLPIYEAVKVNLLEDALEEKDYSIDENSLEFKYSPFEIISFEIAF</sequence>